<reference evidence="2 3" key="1">
    <citation type="submission" date="2014-04" db="EMBL/GenBank/DDBJ databases">
        <authorList>
            <consortium name="DOE Joint Genome Institute"/>
            <person name="Kuo A."/>
            <person name="Kohler A."/>
            <person name="Costa M.D."/>
            <person name="Nagy L.G."/>
            <person name="Floudas D."/>
            <person name="Copeland A."/>
            <person name="Barry K.W."/>
            <person name="Cichocki N."/>
            <person name="Veneault-Fourrey C."/>
            <person name="LaButti K."/>
            <person name="Lindquist E.A."/>
            <person name="Lipzen A."/>
            <person name="Lundell T."/>
            <person name="Morin E."/>
            <person name="Murat C."/>
            <person name="Sun H."/>
            <person name="Tunlid A."/>
            <person name="Henrissat B."/>
            <person name="Grigoriev I.V."/>
            <person name="Hibbett D.S."/>
            <person name="Martin F."/>
            <person name="Nordberg H.P."/>
            <person name="Cantor M.N."/>
            <person name="Hua S.X."/>
        </authorList>
    </citation>
    <scope>NUCLEOTIDE SEQUENCE [LARGE SCALE GENOMIC DNA]</scope>
    <source>
        <strain evidence="2 3">Marx 270</strain>
    </source>
</reference>
<gene>
    <name evidence="2" type="ORF">M404DRAFT_30320</name>
</gene>
<reference evidence="3" key="2">
    <citation type="submission" date="2015-01" db="EMBL/GenBank/DDBJ databases">
        <title>Evolutionary Origins and Diversification of the Mycorrhizal Mutualists.</title>
        <authorList>
            <consortium name="DOE Joint Genome Institute"/>
            <consortium name="Mycorrhizal Genomics Consortium"/>
            <person name="Kohler A."/>
            <person name="Kuo A."/>
            <person name="Nagy L.G."/>
            <person name="Floudas D."/>
            <person name="Copeland A."/>
            <person name="Barry K.W."/>
            <person name="Cichocki N."/>
            <person name="Veneault-Fourrey C."/>
            <person name="LaButti K."/>
            <person name="Lindquist E.A."/>
            <person name="Lipzen A."/>
            <person name="Lundell T."/>
            <person name="Morin E."/>
            <person name="Murat C."/>
            <person name="Riley R."/>
            <person name="Ohm R."/>
            <person name="Sun H."/>
            <person name="Tunlid A."/>
            <person name="Henrissat B."/>
            <person name="Grigoriev I.V."/>
            <person name="Hibbett D.S."/>
            <person name="Martin F."/>
        </authorList>
    </citation>
    <scope>NUCLEOTIDE SEQUENCE [LARGE SCALE GENOMIC DNA]</scope>
    <source>
        <strain evidence="3">Marx 270</strain>
    </source>
</reference>
<organism evidence="2 3">
    <name type="scientific">Pisolithus tinctorius Marx 270</name>
    <dbReference type="NCBI Taxonomy" id="870435"/>
    <lineage>
        <taxon>Eukaryota</taxon>
        <taxon>Fungi</taxon>
        <taxon>Dikarya</taxon>
        <taxon>Basidiomycota</taxon>
        <taxon>Agaricomycotina</taxon>
        <taxon>Agaricomycetes</taxon>
        <taxon>Agaricomycetidae</taxon>
        <taxon>Boletales</taxon>
        <taxon>Sclerodermatineae</taxon>
        <taxon>Pisolithaceae</taxon>
        <taxon>Pisolithus</taxon>
    </lineage>
</organism>
<evidence type="ECO:0008006" key="4">
    <source>
        <dbReference type="Google" id="ProtNLM"/>
    </source>
</evidence>
<evidence type="ECO:0000313" key="2">
    <source>
        <dbReference type="EMBL" id="KIN99661.1"/>
    </source>
</evidence>
<feature type="region of interest" description="Disordered" evidence="1">
    <location>
        <begin position="1"/>
        <end position="82"/>
    </location>
</feature>
<dbReference type="HOGENOM" id="CLU_924759_0_0_1"/>
<dbReference type="AlphaFoldDB" id="A0A0C3JQ82"/>
<sequence length="301" mass="33128">MLWDAAERLKRQRERFQRGYQDRRGHQEDDRHAKGPLGGHPSSSPVEARRTGKLNSSKCREATRAGSFHRNNKMPTCSHSPAPIASSSTITLDAISHYGVFPDHTGMPDHNPSNVAVGSVGMDVSIEGLEEEYGEEYDGVADTEGEDDMMEQGGDAENAGGVADSALLIGITDGFGLSDGLAHIKFALKYAPFESADLWSHLAESSNGDWACFTSEITQQYPELQEVTRNKFYKLHKALTNSDTISTSSLGEYYRIFRRFSLSLEKEHGPLPHAISFSSCTSVFLPQKPETFFTVLISTSS</sequence>
<feature type="compositionally biased region" description="Polar residues" evidence="1">
    <location>
        <begin position="73"/>
        <end position="82"/>
    </location>
</feature>
<evidence type="ECO:0000313" key="3">
    <source>
        <dbReference type="Proteomes" id="UP000054217"/>
    </source>
</evidence>
<protein>
    <recommendedName>
        <fullName evidence="4">Retrotransposon gag domain-containing protein</fullName>
    </recommendedName>
</protein>
<dbReference type="EMBL" id="KN832003">
    <property type="protein sequence ID" value="KIN99661.1"/>
    <property type="molecule type" value="Genomic_DNA"/>
</dbReference>
<evidence type="ECO:0000256" key="1">
    <source>
        <dbReference type="SAM" id="MobiDB-lite"/>
    </source>
</evidence>
<proteinExistence type="predicted"/>
<keyword evidence="3" id="KW-1185">Reference proteome</keyword>
<dbReference type="InParanoid" id="A0A0C3JQ82"/>
<accession>A0A0C3JQ82</accession>
<feature type="compositionally biased region" description="Basic and acidic residues" evidence="1">
    <location>
        <begin position="1"/>
        <end position="33"/>
    </location>
</feature>
<name>A0A0C3JQ82_PISTI</name>
<dbReference type="Proteomes" id="UP000054217">
    <property type="component" value="Unassembled WGS sequence"/>
</dbReference>